<dbReference type="SUPFAM" id="SSF88659">
    <property type="entry name" value="Sigma3 and sigma4 domains of RNA polymerase sigma factors"/>
    <property type="match status" value="1"/>
</dbReference>
<keyword evidence="2" id="KW-0805">Transcription regulation</keyword>
<dbReference type="PANTHER" id="PTHR43133:SF8">
    <property type="entry name" value="RNA POLYMERASE SIGMA FACTOR HI_1459-RELATED"/>
    <property type="match status" value="1"/>
</dbReference>
<dbReference type="InterPro" id="IPR013325">
    <property type="entry name" value="RNA_pol_sigma_r2"/>
</dbReference>
<dbReference type="GO" id="GO:0006352">
    <property type="term" value="P:DNA-templated transcription initiation"/>
    <property type="evidence" value="ECO:0007669"/>
    <property type="project" value="InterPro"/>
</dbReference>
<gene>
    <name evidence="7" type="ORF">BE21_54525</name>
</gene>
<dbReference type="AlphaFoldDB" id="A0A150TDK0"/>
<dbReference type="InterPro" id="IPR007627">
    <property type="entry name" value="RNA_pol_sigma70_r2"/>
</dbReference>
<evidence type="ECO:0000256" key="3">
    <source>
        <dbReference type="ARBA" id="ARBA00023082"/>
    </source>
</evidence>
<protein>
    <submittedName>
        <fullName evidence="7">RNA polymerase subunit sigma</fullName>
    </submittedName>
</protein>
<evidence type="ECO:0000256" key="4">
    <source>
        <dbReference type="ARBA" id="ARBA00023125"/>
    </source>
</evidence>
<reference evidence="7 8" key="1">
    <citation type="submission" date="2014-02" db="EMBL/GenBank/DDBJ databases">
        <title>The small core and large imbalanced accessory genome model reveals a collaborative survival strategy of Sorangium cellulosum strains in nature.</title>
        <authorList>
            <person name="Han K."/>
            <person name="Peng R."/>
            <person name="Blom J."/>
            <person name="Li Y.-Z."/>
        </authorList>
    </citation>
    <scope>NUCLEOTIDE SEQUENCE [LARGE SCALE GENOMIC DNA]</scope>
    <source>
        <strain evidence="7 8">So0007-03</strain>
    </source>
</reference>
<dbReference type="InterPro" id="IPR014284">
    <property type="entry name" value="RNA_pol_sigma-70_dom"/>
</dbReference>
<keyword evidence="4" id="KW-0238">DNA-binding</keyword>
<name>A0A150TDK0_SORCE</name>
<dbReference type="Gene3D" id="1.10.10.10">
    <property type="entry name" value="Winged helix-like DNA-binding domain superfamily/Winged helix DNA-binding domain"/>
    <property type="match status" value="1"/>
</dbReference>
<dbReference type="InterPro" id="IPR013324">
    <property type="entry name" value="RNA_pol_sigma_r3/r4-like"/>
</dbReference>
<evidence type="ECO:0000259" key="6">
    <source>
        <dbReference type="Pfam" id="PF04542"/>
    </source>
</evidence>
<dbReference type="GO" id="GO:0016987">
    <property type="term" value="F:sigma factor activity"/>
    <property type="evidence" value="ECO:0007669"/>
    <property type="project" value="UniProtKB-KW"/>
</dbReference>
<accession>A0A150TDK0</accession>
<dbReference type="Proteomes" id="UP000075502">
    <property type="component" value="Unassembled WGS sequence"/>
</dbReference>
<dbReference type="SUPFAM" id="SSF88946">
    <property type="entry name" value="Sigma2 domain of RNA polymerase sigma factors"/>
    <property type="match status" value="1"/>
</dbReference>
<comment type="caution">
    <text evidence="7">The sequence shown here is derived from an EMBL/GenBank/DDBJ whole genome shotgun (WGS) entry which is preliminary data.</text>
</comment>
<proteinExistence type="inferred from homology"/>
<dbReference type="EMBL" id="JEME01002980">
    <property type="protein sequence ID" value="KYG02706.1"/>
    <property type="molecule type" value="Genomic_DNA"/>
</dbReference>
<dbReference type="InterPro" id="IPR039425">
    <property type="entry name" value="RNA_pol_sigma-70-like"/>
</dbReference>
<evidence type="ECO:0000256" key="1">
    <source>
        <dbReference type="ARBA" id="ARBA00010641"/>
    </source>
</evidence>
<evidence type="ECO:0000313" key="8">
    <source>
        <dbReference type="Proteomes" id="UP000075502"/>
    </source>
</evidence>
<feature type="domain" description="RNA polymerase sigma-70 region 2" evidence="6">
    <location>
        <begin position="23"/>
        <end position="85"/>
    </location>
</feature>
<dbReference type="PANTHER" id="PTHR43133">
    <property type="entry name" value="RNA POLYMERASE ECF-TYPE SIGMA FACTO"/>
    <property type="match status" value="1"/>
</dbReference>
<sequence length="181" mass="20589">MCCPWNENERAAAHARLFCPTLVRAVLRWLKRLGVPSCHRGDVAGHVWLNAWESWPRFDPKRGRPERWLNAIAVHVASHYRERAQHRREELVDLIEVLDPAPDAAASMECGTIRTSTIDAVNELDPDLRFILMAHDLNGIPMVQAAEDAGLPLSTVYRRRTKAISALRDAIRLREAREIST</sequence>
<keyword evidence="3" id="KW-0731">Sigma factor</keyword>
<organism evidence="7 8">
    <name type="scientific">Sorangium cellulosum</name>
    <name type="common">Polyangium cellulosum</name>
    <dbReference type="NCBI Taxonomy" id="56"/>
    <lineage>
        <taxon>Bacteria</taxon>
        <taxon>Pseudomonadati</taxon>
        <taxon>Myxococcota</taxon>
        <taxon>Polyangia</taxon>
        <taxon>Polyangiales</taxon>
        <taxon>Polyangiaceae</taxon>
        <taxon>Sorangium</taxon>
    </lineage>
</organism>
<evidence type="ECO:0000256" key="5">
    <source>
        <dbReference type="ARBA" id="ARBA00023163"/>
    </source>
</evidence>
<evidence type="ECO:0000256" key="2">
    <source>
        <dbReference type="ARBA" id="ARBA00023015"/>
    </source>
</evidence>
<comment type="similarity">
    <text evidence="1">Belongs to the sigma-70 factor family. ECF subfamily.</text>
</comment>
<dbReference type="GO" id="GO:0003677">
    <property type="term" value="F:DNA binding"/>
    <property type="evidence" value="ECO:0007669"/>
    <property type="project" value="UniProtKB-KW"/>
</dbReference>
<dbReference type="Gene3D" id="1.10.1740.10">
    <property type="match status" value="1"/>
</dbReference>
<dbReference type="NCBIfam" id="TIGR02937">
    <property type="entry name" value="sigma70-ECF"/>
    <property type="match status" value="1"/>
</dbReference>
<evidence type="ECO:0000313" key="7">
    <source>
        <dbReference type="EMBL" id="KYG02706.1"/>
    </source>
</evidence>
<keyword evidence="5" id="KW-0804">Transcription</keyword>
<dbReference type="InterPro" id="IPR036388">
    <property type="entry name" value="WH-like_DNA-bd_sf"/>
</dbReference>
<dbReference type="Pfam" id="PF04542">
    <property type="entry name" value="Sigma70_r2"/>
    <property type="match status" value="1"/>
</dbReference>